<evidence type="ECO:0000313" key="2">
    <source>
        <dbReference type="Proteomes" id="UP001209257"/>
    </source>
</evidence>
<proteinExistence type="predicted"/>
<dbReference type="EMBL" id="JAOTJC010000013">
    <property type="protein sequence ID" value="MCU7555837.1"/>
    <property type="molecule type" value="Genomic_DNA"/>
</dbReference>
<dbReference type="InterPro" id="IPR021250">
    <property type="entry name" value="DUF2789"/>
</dbReference>
<accession>A0ABT2VRA2</accession>
<dbReference type="InterPro" id="IPR038086">
    <property type="entry name" value="DUF2789_sf"/>
</dbReference>
<reference evidence="2" key="1">
    <citation type="submission" date="2023-07" db="EMBL/GenBank/DDBJ databases">
        <title>Study on multiphase classification of strain Alteromonas salexigens isolated from the Yellow Sea.</title>
        <authorList>
            <person name="Sun L."/>
        </authorList>
    </citation>
    <scope>NUCLEOTIDE SEQUENCE [LARGE SCALE GENOMIC DNA]</scope>
    <source>
        <strain evidence="2">ASW11-19</strain>
    </source>
</reference>
<comment type="caution">
    <text evidence="1">The sequence shown here is derived from an EMBL/GenBank/DDBJ whole genome shotgun (WGS) entry which is preliminary data.</text>
</comment>
<protein>
    <submittedName>
        <fullName evidence="1">DUF2789 domain-containing protein</fullName>
    </submittedName>
</protein>
<dbReference type="Proteomes" id="UP001209257">
    <property type="component" value="Unassembled WGS sequence"/>
</dbReference>
<name>A0ABT2VRA2_9ALTE</name>
<evidence type="ECO:0000313" key="1">
    <source>
        <dbReference type="EMBL" id="MCU7555837.1"/>
    </source>
</evidence>
<dbReference type="Gene3D" id="1.10.10.1130">
    <property type="entry name" value="Uncharacterised protein PF10982, DUF2789"/>
    <property type="match status" value="1"/>
</dbReference>
<keyword evidence="2" id="KW-1185">Reference proteome</keyword>
<dbReference type="RefSeq" id="WP_262995900.1">
    <property type="nucleotide sequence ID" value="NZ_JAOTJC010000013.1"/>
</dbReference>
<dbReference type="Pfam" id="PF10982">
    <property type="entry name" value="DUF2789"/>
    <property type="match status" value="1"/>
</dbReference>
<sequence length="78" mass="9099">MYTDQPTMQDLFVQLGLDSSDEAIDNFIEKHRGMNDSRHIEEAPFWNDSQSEFLKSALEDDAEWAEVIDQLNVQLHQD</sequence>
<organism evidence="1 2">
    <name type="scientific">Alteromonas salexigens</name>
    <dbReference type="NCBI Taxonomy" id="2982530"/>
    <lineage>
        <taxon>Bacteria</taxon>
        <taxon>Pseudomonadati</taxon>
        <taxon>Pseudomonadota</taxon>
        <taxon>Gammaproteobacteria</taxon>
        <taxon>Alteromonadales</taxon>
        <taxon>Alteromonadaceae</taxon>
        <taxon>Alteromonas/Salinimonas group</taxon>
        <taxon>Alteromonas</taxon>
    </lineage>
</organism>
<gene>
    <name evidence="1" type="ORF">OCL06_14700</name>
</gene>